<evidence type="ECO:0000313" key="2">
    <source>
        <dbReference type="EMBL" id="EJW93888.1"/>
    </source>
</evidence>
<name>J9FHG8_9ZZZZ</name>
<accession>J9FHG8</accession>
<gene>
    <name evidence="2" type="ORF">EVA_18011</name>
</gene>
<feature type="region of interest" description="Disordered" evidence="1">
    <location>
        <begin position="1"/>
        <end position="20"/>
    </location>
</feature>
<protein>
    <submittedName>
        <fullName evidence="2">Uncharacterized protein</fullName>
    </submittedName>
</protein>
<dbReference type="AlphaFoldDB" id="J9FHG8"/>
<sequence length="60" mass="6680">MNEVYESGDEWVAVPPGGEQQGCEAEDDGECLACEEYDCPLECTELTGWYCEEEEYCEGG</sequence>
<organism evidence="2">
    <name type="scientific">gut metagenome</name>
    <dbReference type="NCBI Taxonomy" id="749906"/>
    <lineage>
        <taxon>unclassified sequences</taxon>
        <taxon>metagenomes</taxon>
        <taxon>organismal metagenomes</taxon>
    </lineage>
</organism>
<evidence type="ECO:0000256" key="1">
    <source>
        <dbReference type="SAM" id="MobiDB-lite"/>
    </source>
</evidence>
<dbReference type="EMBL" id="AMCI01006701">
    <property type="protein sequence ID" value="EJW93888.1"/>
    <property type="molecule type" value="Genomic_DNA"/>
</dbReference>
<proteinExistence type="predicted"/>
<comment type="caution">
    <text evidence="2">The sequence shown here is derived from an EMBL/GenBank/DDBJ whole genome shotgun (WGS) entry which is preliminary data.</text>
</comment>
<reference evidence="2" key="1">
    <citation type="journal article" date="2012" name="PLoS ONE">
        <title>Gene sets for utilization of primary and secondary nutrition supplies in the distal gut of endangered iberian lynx.</title>
        <authorList>
            <person name="Alcaide M."/>
            <person name="Messina E."/>
            <person name="Richter M."/>
            <person name="Bargiela R."/>
            <person name="Peplies J."/>
            <person name="Huws S.A."/>
            <person name="Newbold C.J."/>
            <person name="Golyshin P.N."/>
            <person name="Simon M.A."/>
            <person name="Lopez G."/>
            <person name="Yakimov M.M."/>
            <person name="Ferrer M."/>
        </authorList>
    </citation>
    <scope>NUCLEOTIDE SEQUENCE</scope>
</reference>